<feature type="domain" description="HNH nuclease" evidence="3">
    <location>
        <begin position="338"/>
        <end position="389"/>
    </location>
</feature>
<comment type="similarity">
    <text evidence="1">Belongs to the Rv1128c/1148c/1588c/1702c/1945/3466 family.</text>
</comment>
<dbReference type="EMBL" id="JBHTEF010000001">
    <property type="protein sequence ID" value="MFC7580383.1"/>
    <property type="molecule type" value="Genomic_DNA"/>
</dbReference>
<evidence type="ECO:0000256" key="1">
    <source>
        <dbReference type="ARBA" id="ARBA00023450"/>
    </source>
</evidence>
<evidence type="ECO:0000313" key="4">
    <source>
        <dbReference type="EMBL" id="MFC7580383.1"/>
    </source>
</evidence>
<feature type="compositionally biased region" description="Pro residues" evidence="2">
    <location>
        <begin position="419"/>
        <end position="431"/>
    </location>
</feature>
<dbReference type="InterPro" id="IPR003615">
    <property type="entry name" value="HNH_nuc"/>
</dbReference>
<keyword evidence="4" id="KW-0378">Hydrolase</keyword>
<dbReference type="Pfam" id="PF01844">
    <property type="entry name" value="HNH"/>
    <property type="match status" value="1"/>
</dbReference>
<dbReference type="InterPro" id="IPR003870">
    <property type="entry name" value="DUF222"/>
</dbReference>
<organism evidence="4 5">
    <name type="scientific">Schaalia naturae</name>
    <dbReference type="NCBI Taxonomy" id="635203"/>
    <lineage>
        <taxon>Bacteria</taxon>
        <taxon>Bacillati</taxon>
        <taxon>Actinomycetota</taxon>
        <taxon>Actinomycetes</taxon>
        <taxon>Actinomycetales</taxon>
        <taxon>Actinomycetaceae</taxon>
        <taxon>Schaalia</taxon>
    </lineage>
</organism>
<dbReference type="CDD" id="cd00085">
    <property type="entry name" value="HNHc"/>
    <property type="match status" value="1"/>
</dbReference>
<keyword evidence="5" id="KW-1185">Reference proteome</keyword>
<dbReference type="GO" id="GO:0004519">
    <property type="term" value="F:endonuclease activity"/>
    <property type="evidence" value="ECO:0007669"/>
    <property type="project" value="UniProtKB-KW"/>
</dbReference>
<reference evidence="5" key="1">
    <citation type="journal article" date="2019" name="Int. J. Syst. Evol. Microbiol.">
        <title>The Global Catalogue of Microorganisms (GCM) 10K type strain sequencing project: providing services to taxonomists for standard genome sequencing and annotation.</title>
        <authorList>
            <consortium name="The Broad Institute Genomics Platform"/>
            <consortium name="The Broad Institute Genome Sequencing Center for Infectious Disease"/>
            <person name="Wu L."/>
            <person name="Ma J."/>
        </authorList>
    </citation>
    <scope>NUCLEOTIDE SEQUENCE [LARGE SCALE GENOMIC DNA]</scope>
    <source>
        <strain evidence="5">CCUG 56698</strain>
    </source>
</reference>
<protein>
    <submittedName>
        <fullName evidence="4">HNH endonuclease</fullName>
    </submittedName>
</protein>
<comment type="caution">
    <text evidence="4">The sequence shown here is derived from an EMBL/GenBank/DDBJ whole genome shotgun (WGS) entry which is preliminary data.</text>
</comment>
<dbReference type="SMART" id="SM00507">
    <property type="entry name" value="HNHc"/>
    <property type="match status" value="1"/>
</dbReference>
<dbReference type="InterPro" id="IPR002711">
    <property type="entry name" value="HNH"/>
</dbReference>
<evidence type="ECO:0000256" key="2">
    <source>
        <dbReference type="SAM" id="MobiDB-lite"/>
    </source>
</evidence>
<feature type="region of interest" description="Disordered" evidence="2">
    <location>
        <begin position="392"/>
        <end position="442"/>
    </location>
</feature>
<accession>A0ABW2SL80</accession>
<keyword evidence="4" id="KW-0255">Endonuclease</keyword>
<gene>
    <name evidence="4" type="ORF">ACFQWG_03995</name>
</gene>
<dbReference type="Pfam" id="PF02720">
    <property type="entry name" value="DUF222"/>
    <property type="match status" value="1"/>
</dbReference>
<dbReference type="Gene3D" id="1.10.30.50">
    <property type="match status" value="1"/>
</dbReference>
<sequence>MITRTNCRPAAEHTGAVAGSGAVSALMECVDDVVARGSDRDLVDLMGALEDLKNACCAAQARAAVALREAREGAATTAAGREAAHRSVVSEVALARRESPHRARTLIGLAQALMSELPETMSALNTGRISEWRAMLVARETACLDREDRLAVDCQLAAGLAGWSDREVVARARDASYAADPGGVVEHAARAEADRRVTIRPAPACMTVVSALLPVAQGVAVHAALTREADAARSAGDARGRAQIMADTLVMRLTGQTGADAVPVEVQLVITDDALLGEADTPAHVGGFGPVPAGVARAILSRPGAEEDTRRWIRRLYVRPADGRLLAMESTRRLFPPGLRRYIAARDGGICRTPWCGAPISHADHVIPAQHGGPTTAANGQGLCRHCNQAKEAPGWRARPGPDGAVTLSAPTGHQYTSLPPPLPHESPPGSPALVPRGRAPA</sequence>
<evidence type="ECO:0000259" key="3">
    <source>
        <dbReference type="SMART" id="SM00507"/>
    </source>
</evidence>
<dbReference type="RefSeq" id="WP_380972332.1">
    <property type="nucleotide sequence ID" value="NZ_JBHTEF010000001.1"/>
</dbReference>
<evidence type="ECO:0000313" key="5">
    <source>
        <dbReference type="Proteomes" id="UP001596527"/>
    </source>
</evidence>
<keyword evidence="4" id="KW-0540">Nuclease</keyword>
<dbReference type="Proteomes" id="UP001596527">
    <property type="component" value="Unassembled WGS sequence"/>
</dbReference>
<name>A0ABW2SL80_9ACTO</name>
<proteinExistence type="inferred from homology"/>